<evidence type="ECO:0000259" key="1">
    <source>
        <dbReference type="Pfam" id="PF10091"/>
    </source>
</evidence>
<proteinExistence type="predicted"/>
<evidence type="ECO:0000313" key="3">
    <source>
        <dbReference type="EMBL" id="TJY42948.1"/>
    </source>
</evidence>
<dbReference type="InterPro" id="IPR008979">
    <property type="entry name" value="Galactose-bd-like_sf"/>
</dbReference>
<evidence type="ECO:0000259" key="2">
    <source>
        <dbReference type="Pfam" id="PF23197"/>
    </source>
</evidence>
<comment type="caution">
    <text evidence="3">The sequence shown here is derived from an EMBL/GenBank/DDBJ whole genome shotgun (WGS) entry which is preliminary data.</text>
</comment>
<dbReference type="Gene3D" id="2.60.120.260">
    <property type="entry name" value="Galactose-binding domain-like"/>
    <property type="match status" value="2"/>
</dbReference>
<dbReference type="Pfam" id="PF23197">
    <property type="entry name" value="IG_AIR9"/>
    <property type="match status" value="1"/>
</dbReference>
<keyword evidence="4" id="KW-1185">Reference proteome</keyword>
<protein>
    <submittedName>
        <fullName evidence="3">Uncharacterized protein</fullName>
    </submittedName>
</protein>
<dbReference type="SUPFAM" id="SSF49785">
    <property type="entry name" value="Galactose-binding domain-like"/>
    <property type="match status" value="1"/>
</dbReference>
<dbReference type="EMBL" id="SUPK01000003">
    <property type="protein sequence ID" value="TJY42948.1"/>
    <property type="molecule type" value="Genomic_DNA"/>
</dbReference>
<dbReference type="AlphaFoldDB" id="A0A4U0FDW6"/>
<dbReference type="InterPro" id="IPR019282">
    <property type="entry name" value="Glycoamylase-like_cons_dom"/>
</dbReference>
<dbReference type="Gene3D" id="2.60.40.2700">
    <property type="match status" value="2"/>
</dbReference>
<accession>A0A4U0FDW6</accession>
<gene>
    <name evidence="3" type="ORF">E5161_08255</name>
</gene>
<sequence>MTDDQLLDYESRKSFDFFWQEANTDPASPGYGLVRDRAPGTELGAQNMSSVASVGFGLSAIVIGAERGWITKQEGYDRVKGTLQTLLNHADQVNGFFYHFLDMNTAKRYGTSEVSVIDTGIAINGALSAGEYFGGEIQTLADQLYRKVDWEWYRDKNPGDKFNQFYMGYSPEHGFAGHWDFYAEQFMLYFLGAASPTHPVNEDMFYSFMRHKASYGGYPEFIHSWFGSIFTHQFSFAWFDMRNMVDKQGVNWWNNSVIATKSSRQYAIDNSAKYKTFGPDGWGLTASDGPYGYEGRYGSAPSGFGNDQHRIDGTMMPAGALGSIVFTPQEVISALRHYYSYPNLIGEYGLKDAYNLDLSAEGWYGPDVIGIDKGITLLMIENYRSGLIWNLMNKNKYVQAGMKKVGLLQAGTNIIDDFEGNHNHLGWKDNGDGVYTLTPVSDVTHTGTGALKVDYNKNGNAWAFFGAAFDGDKNFSSSDSLKASVYGDATLLFKLETATQPIEKTFTVTGNDWHQIEWVFTAAEKEKLQSVKRLLIFAAPGADQANGTFYLDDVQVNGKGPVASSILLEGLPVVGSTLKASYEYFSPEGLPEGNSQYRWLKSSAADGTYEPIPGATSETYTVQGSDVGNYLKFEVTPVSAPDENGTPITGKAMLSSATKQVEIAEPQARNVTVTTVPAITDTIIDNFDGQGINPGWVDSGDNVYQLTKDNTVTPDGSYALKVDYNKGLYDWAYLKGTVDPTKPYFVGDTLSFDVNGKYNIILKFEEVNGQHEHSFQGDTNGQWKTLTWDISGLKNELGDVQRILIFLDPAYKHNTGTVYFDNFKVSKLTQMDLTKDANPVVGQPVYGMYDFYDASGDQEQGSVYRWYVSDEVNGKYKLIKDATSRTYIPQQRDSNKYLKFEVTPKSDHAPATGATVTSAPTKIVVKDKKK</sequence>
<dbReference type="OrthoDB" id="5937621at2"/>
<organism evidence="3 4">
    <name type="scientific">Cohnella pontilimi</name>
    <dbReference type="NCBI Taxonomy" id="2564100"/>
    <lineage>
        <taxon>Bacteria</taxon>
        <taxon>Bacillati</taxon>
        <taxon>Bacillota</taxon>
        <taxon>Bacilli</taxon>
        <taxon>Bacillales</taxon>
        <taxon>Paenibacillaceae</taxon>
        <taxon>Cohnella</taxon>
    </lineage>
</organism>
<dbReference type="Proteomes" id="UP000309673">
    <property type="component" value="Unassembled WGS sequence"/>
</dbReference>
<dbReference type="InterPro" id="IPR056284">
    <property type="entry name" value="AIR9-like_A9"/>
</dbReference>
<name>A0A4U0FDW6_9BACL</name>
<dbReference type="Pfam" id="PF10091">
    <property type="entry name" value="Glycoamylase"/>
    <property type="match status" value="1"/>
</dbReference>
<dbReference type="Gene3D" id="1.50.10.140">
    <property type="match status" value="1"/>
</dbReference>
<feature type="domain" description="Glycoamylase-like" evidence="1">
    <location>
        <begin position="178"/>
        <end position="395"/>
    </location>
</feature>
<reference evidence="3 4" key="1">
    <citation type="submission" date="2019-04" db="EMBL/GenBank/DDBJ databases">
        <title>Cohnella sp. nov., isolated from soil.</title>
        <authorList>
            <person name="Kim W."/>
        </authorList>
    </citation>
    <scope>NUCLEOTIDE SEQUENCE [LARGE SCALE GENOMIC DNA]</scope>
    <source>
        <strain evidence="3 4">CAU 1483</strain>
    </source>
</reference>
<evidence type="ECO:0000313" key="4">
    <source>
        <dbReference type="Proteomes" id="UP000309673"/>
    </source>
</evidence>
<feature type="domain" description="AIR9-like A9" evidence="2">
    <location>
        <begin position="566"/>
        <end position="648"/>
    </location>
</feature>